<comment type="caution">
    <text evidence="2">The sequence shown here is derived from an EMBL/GenBank/DDBJ whole genome shotgun (WGS) entry which is preliminary data.</text>
</comment>
<evidence type="ECO:0000259" key="1">
    <source>
        <dbReference type="PROSITE" id="PS50234"/>
    </source>
</evidence>
<accession>A0A0G1XPP8</accession>
<dbReference type="Proteomes" id="UP000034054">
    <property type="component" value="Unassembled WGS sequence"/>
</dbReference>
<dbReference type="CDD" id="cd00198">
    <property type="entry name" value="vWFA"/>
    <property type="match status" value="1"/>
</dbReference>
<sequence length="646" mass="74346">MSMYTERMAEQDPNVLEVLEHKEVDPRMRERYDSFSRLGELMLGGSGFGVRIDPEVETFMFDAATREILVSPELIERKDLTVLEQLFIFMHEVGHLVQLVDDPDAYLDTFDYARSEAGKQPDESVRPFVEEAWRRFFNVFKDMHVNALAEARNPQLQRTDKEQPKVSQLLYNKWEKRFRGAPKTEQFLWGVLLGVMCANDQAAEIDPEMRTELDRPYTFMGKQYASYVDFARKMFFDGETSYEKIHRRMFRAAVPLFERFLQEDIDSGKIRFVKPQMDLVGGEPDEQAVRQIANGIKRSKESGSSRAKRLDIDAFRKRMKESGFEDYDIAQMAIIRGKAERMVEPMMAMWSQFFERRPVFERTKLSGFRTGRDVSVNELVRQADRLHAHPDDLRVFDREIVEIKGEQVEPKQIDLSFVLDCSGSMSFNKRRAVQEAVFALSMSLIQHARNAELAKEEDDPSIRINIRMVAYGDHAEFILHLDDSFWERDLEHPQETEKELWKQILRLQRLSLGGTNSVSGLEKIEEVLFRPDSVSDHDREDKASVVIEITDGETDTRVEAFGIRQSMDGLNGVYSYGIQIPGSLLSDRPPVDVEGGMGEKQGEIESTGAFQYVWGDHGVQLADISQLPEALARAVSSALKQREGQE</sequence>
<reference evidence="2 3" key="1">
    <citation type="journal article" date="2015" name="Nature">
        <title>rRNA introns, odd ribosomes, and small enigmatic genomes across a large radiation of phyla.</title>
        <authorList>
            <person name="Brown C.T."/>
            <person name="Hug L.A."/>
            <person name="Thomas B.C."/>
            <person name="Sharon I."/>
            <person name="Castelle C.J."/>
            <person name="Singh A."/>
            <person name="Wilkins M.J."/>
            <person name="Williams K.H."/>
            <person name="Banfield J.F."/>
        </authorList>
    </citation>
    <scope>NUCLEOTIDE SEQUENCE [LARGE SCALE GENOMIC DNA]</scope>
</reference>
<dbReference type="InterPro" id="IPR036465">
    <property type="entry name" value="vWFA_dom_sf"/>
</dbReference>
<dbReference type="InterPro" id="IPR002035">
    <property type="entry name" value="VWF_A"/>
</dbReference>
<evidence type="ECO:0000313" key="2">
    <source>
        <dbReference type="EMBL" id="KKW32916.1"/>
    </source>
</evidence>
<dbReference type="PROSITE" id="PS50234">
    <property type="entry name" value="VWFA"/>
    <property type="match status" value="1"/>
</dbReference>
<dbReference type="EMBL" id="LCRH01000013">
    <property type="protein sequence ID" value="KKW32916.1"/>
    <property type="molecule type" value="Genomic_DNA"/>
</dbReference>
<protein>
    <recommendedName>
        <fullName evidence="1">VWFA domain-containing protein</fullName>
    </recommendedName>
</protein>
<dbReference type="Gene3D" id="3.40.50.410">
    <property type="entry name" value="von Willebrand factor, type A domain"/>
    <property type="match status" value="1"/>
</dbReference>
<evidence type="ECO:0000313" key="3">
    <source>
        <dbReference type="Proteomes" id="UP000034054"/>
    </source>
</evidence>
<organism evidence="2 3">
    <name type="scientific">Candidatus Uhrbacteria bacterium GW2011_GWA2_52_8d</name>
    <dbReference type="NCBI Taxonomy" id="1618979"/>
    <lineage>
        <taxon>Bacteria</taxon>
        <taxon>Candidatus Uhriibacteriota</taxon>
    </lineage>
</organism>
<name>A0A0G1XPP8_9BACT</name>
<proteinExistence type="predicted"/>
<feature type="domain" description="VWFA" evidence="1">
    <location>
        <begin position="414"/>
        <end position="635"/>
    </location>
</feature>
<dbReference type="AlphaFoldDB" id="A0A0G1XPP8"/>
<gene>
    <name evidence="2" type="ORF">UY76_C0013G0004</name>
</gene>
<dbReference type="SUPFAM" id="SSF53300">
    <property type="entry name" value="vWA-like"/>
    <property type="match status" value="1"/>
</dbReference>